<feature type="transmembrane region" description="Helical" evidence="9">
    <location>
        <begin position="149"/>
        <end position="167"/>
    </location>
</feature>
<dbReference type="PANTHER" id="PTHR30472:SF27">
    <property type="entry name" value="PETROBACTIN IMPORT SYSTEM PERMEASE PROTEIN YCLN"/>
    <property type="match status" value="1"/>
</dbReference>
<evidence type="ECO:0000256" key="4">
    <source>
        <dbReference type="ARBA" id="ARBA00022475"/>
    </source>
</evidence>
<feature type="region of interest" description="Disordered" evidence="8">
    <location>
        <begin position="1"/>
        <end position="28"/>
    </location>
</feature>
<keyword evidence="3" id="KW-0813">Transport</keyword>
<feature type="transmembrane region" description="Helical" evidence="9">
    <location>
        <begin position="122"/>
        <end position="142"/>
    </location>
</feature>
<accession>A0ABZ2ZWW1</accession>
<evidence type="ECO:0000256" key="6">
    <source>
        <dbReference type="ARBA" id="ARBA00022989"/>
    </source>
</evidence>
<feature type="transmembrane region" description="Helical" evidence="9">
    <location>
        <begin position="40"/>
        <end position="60"/>
    </location>
</feature>
<dbReference type="Pfam" id="PF01032">
    <property type="entry name" value="FecCD"/>
    <property type="match status" value="1"/>
</dbReference>
<keyword evidence="5 9" id="KW-0812">Transmembrane</keyword>
<proteinExistence type="inferred from homology"/>
<organism evidence="10 11">
    <name type="scientific">Arthrobacter citreus</name>
    <dbReference type="NCBI Taxonomy" id="1670"/>
    <lineage>
        <taxon>Bacteria</taxon>
        <taxon>Bacillati</taxon>
        <taxon>Actinomycetota</taxon>
        <taxon>Actinomycetes</taxon>
        <taxon>Micrococcales</taxon>
        <taxon>Micrococcaceae</taxon>
        <taxon>Arthrobacter</taxon>
    </lineage>
</organism>
<dbReference type="InterPro" id="IPR037294">
    <property type="entry name" value="ABC_BtuC-like"/>
</dbReference>
<reference evidence="10 11" key="1">
    <citation type="submission" date="2024-04" db="EMBL/GenBank/DDBJ databases">
        <title>Arthrobacter sp. from Plains bison fecal sample.</title>
        <authorList>
            <person name="Ruzzini A."/>
        </authorList>
    </citation>
    <scope>NUCLEOTIDE SEQUENCE [LARGE SCALE GENOMIC DNA]</scope>
    <source>
        <strain evidence="10 11">EINP1</strain>
    </source>
</reference>
<evidence type="ECO:0000313" key="11">
    <source>
        <dbReference type="Proteomes" id="UP001448858"/>
    </source>
</evidence>
<evidence type="ECO:0000256" key="3">
    <source>
        <dbReference type="ARBA" id="ARBA00022448"/>
    </source>
</evidence>
<feature type="transmembrane region" description="Helical" evidence="9">
    <location>
        <begin position="90"/>
        <end position="110"/>
    </location>
</feature>
<dbReference type="CDD" id="cd06550">
    <property type="entry name" value="TM_ABC_iron-siderophores_like"/>
    <property type="match status" value="1"/>
</dbReference>
<dbReference type="Proteomes" id="UP001448858">
    <property type="component" value="Chromosome"/>
</dbReference>
<keyword evidence="7 9" id="KW-0472">Membrane</keyword>
<feature type="compositionally biased region" description="Low complexity" evidence="8">
    <location>
        <begin position="1"/>
        <end position="22"/>
    </location>
</feature>
<evidence type="ECO:0000256" key="8">
    <source>
        <dbReference type="SAM" id="MobiDB-lite"/>
    </source>
</evidence>
<comment type="similarity">
    <text evidence="2">Belongs to the binding-protein-dependent transport system permease family. FecCD subfamily.</text>
</comment>
<evidence type="ECO:0000256" key="7">
    <source>
        <dbReference type="ARBA" id="ARBA00023136"/>
    </source>
</evidence>
<dbReference type="RefSeq" id="WP_342023949.1">
    <property type="nucleotide sequence ID" value="NZ_CP151657.1"/>
</dbReference>
<evidence type="ECO:0000256" key="9">
    <source>
        <dbReference type="SAM" id="Phobius"/>
    </source>
</evidence>
<feature type="transmembrane region" description="Helical" evidence="9">
    <location>
        <begin position="331"/>
        <end position="350"/>
    </location>
</feature>
<evidence type="ECO:0000256" key="1">
    <source>
        <dbReference type="ARBA" id="ARBA00004651"/>
    </source>
</evidence>
<keyword evidence="6 9" id="KW-1133">Transmembrane helix</keyword>
<dbReference type="SUPFAM" id="SSF81345">
    <property type="entry name" value="ABC transporter involved in vitamin B12 uptake, BtuC"/>
    <property type="match status" value="1"/>
</dbReference>
<dbReference type="PANTHER" id="PTHR30472">
    <property type="entry name" value="FERRIC ENTEROBACTIN TRANSPORT SYSTEM PERMEASE PROTEIN"/>
    <property type="match status" value="1"/>
</dbReference>
<sequence>MSATAARAPGTASAPEGPAASPSAPPPAAIARRRRFPRTALNLALGAAAVLVLAVASMFIGVSDVSLPLLLAGDPAAWQVFWVSRVPRTLSIILAGMAVSVAGLIMQLMARNKFVEPGTIGTVESASLGILVVTVLLPGASLMMKMSTATIFAAAGTALFLLILRRLPLRNTLIVPLVGIMLGGVISAVTTFFAYRSDLLQTLNSWMVGDFSGVLRGRYELLWIVGALTVIGYLAADRFTVAGMGSDFTTNLGLNYNRVMTLGLVIVSLISAVVVVSVGSIPFLGLIVPNLVSLMIGDNVRRAVPWVAVFGAGFVLACDIIGRTIRYPYEIPVGVIVSAIGSVLFLYLLLRKRATRG</sequence>
<feature type="transmembrane region" description="Helical" evidence="9">
    <location>
        <begin position="259"/>
        <end position="292"/>
    </location>
</feature>
<comment type="subcellular location">
    <subcellularLocation>
        <location evidence="1">Cell membrane</location>
        <topology evidence="1">Multi-pass membrane protein</topology>
    </subcellularLocation>
</comment>
<gene>
    <name evidence="10" type="ORF">AAE021_01695</name>
</gene>
<evidence type="ECO:0000256" key="2">
    <source>
        <dbReference type="ARBA" id="ARBA00007935"/>
    </source>
</evidence>
<dbReference type="EMBL" id="CP151657">
    <property type="protein sequence ID" value="WZP16332.1"/>
    <property type="molecule type" value="Genomic_DNA"/>
</dbReference>
<dbReference type="Gene3D" id="1.10.3470.10">
    <property type="entry name" value="ABC transporter involved in vitamin B12 uptake, BtuC"/>
    <property type="match status" value="1"/>
</dbReference>
<feature type="transmembrane region" description="Helical" evidence="9">
    <location>
        <begin position="221"/>
        <end position="239"/>
    </location>
</feature>
<evidence type="ECO:0000313" key="10">
    <source>
        <dbReference type="EMBL" id="WZP16332.1"/>
    </source>
</evidence>
<keyword evidence="11" id="KW-1185">Reference proteome</keyword>
<feature type="transmembrane region" description="Helical" evidence="9">
    <location>
        <begin position="173"/>
        <end position="195"/>
    </location>
</feature>
<protein>
    <submittedName>
        <fullName evidence="10">Iron chelate uptake ABC transporter family permease subunit</fullName>
    </submittedName>
</protein>
<dbReference type="InterPro" id="IPR000522">
    <property type="entry name" value="ABC_transptr_permease_BtuC"/>
</dbReference>
<feature type="transmembrane region" description="Helical" evidence="9">
    <location>
        <begin position="304"/>
        <end position="325"/>
    </location>
</feature>
<evidence type="ECO:0000256" key="5">
    <source>
        <dbReference type="ARBA" id="ARBA00022692"/>
    </source>
</evidence>
<name>A0ABZ2ZWW1_9MICC</name>
<keyword evidence="4" id="KW-1003">Cell membrane</keyword>